<accession>A0A7M1SXS1</accession>
<gene>
    <name evidence="2" type="ORF">IM660_09170</name>
</gene>
<dbReference type="InterPro" id="IPR011893">
    <property type="entry name" value="Selenoprotein_Rdx-typ"/>
</dbReference>
<name>A0A7M1SXS1_9MICO</name>
<evidence type="ECO:0000313" key="2">
    <source>
        <dbReference type="EMBL" id="QOR72370.1"/>
    </source>
</evidence>
<dbReference type="PANTHER" id="PTHR36417:SF2">
    <property type="entry name" value="SELENOPROTEIN DOMAIN PROTEIN (AFU_ORTHOLOGUE AFUA_1G05220)"/>
    <property type="match status" value="1"/>
</dbReference>
<evidence type="ECO:0000256" key="1">
    <source>
        <dbReference type="ARBA" id="ARBA00023284"/>
    </source>
</evidence>
<sequence length="94" mass="10601">MSPRIVITYCTRCQWLLRAQWYAGELLTTFADEIGEMVLVPTTGGVFRIDVDGEHVWNRKRDGGFPDIAELKRAVRDRIAPGRELGHLDRGSGS</sequence>
<evidence type="ECO:0000313" key="3">
    <source>
        <dbReference type="Proteomes" id="UP000593758"/>
    </source>
</evidence>
<dbReference type="NCBIfam" id="TIGR02174">
    <property type="entry name" value="CXXU_selWTH"/>
    <property type="match status" value="1"/>
</dbReference>
<dbReference type="InterPro" id="IPR036249">
    <property type="entry name" value="Thioredoxin-like_sf"/>
</dbReference>
<keyword evidence="1" id="KW-0676">Redox-active center</keyword>
<dbReference type="Proteomes" id="UP000593758">
    <property type="component" value="Chromosome"/>
</dbReference>
<dbReference type="PANTHER" id="PTHR36417">
    <property type="entry name" value="SELENOPROTEIN DOMAIN PROTEIN (AFU_ORTHOLOGUE AFUA_1G05220)"/>
    <property type="match status" value="1"/>
</dbReference>
<dbReference type="SUPFAM" id="SSF52833">
    <property type="entry name" value="Thioredoxin-like"/>
    <property type="match status" value="1"/>
</dbReference>
<dbReference type="EMBL" id="CP063169">
    <property type="protein sequence ID" value="QOR72370.1"/>
    <property type="molecule type" value="Genomic_DNA"/>
</dbReference>
<dbReference type="RefSeq" id="WP_193499008.1">
    <property type="nucleotide sequence ID" value="NZ_CP063169.1"/>
</dbReference>
<dbReference type="AlphaFoldDB" id="A0A7M1SXS1"/>
<protein>
    <submittedName>
        <fullName evidence="2">SelT/SelW/SelH family protein</fullName>
    </submittedName>
</protein>
<reference evidence="2 3" key="1">
    <citation type="submission" date="2020-10" db="EMBL/GenBank/DDBJ databases">
        <title>Haloactinobacterium sp. RN3S43, a bacterium isolated from saline soil.</title>
        <authorList>
            <person name="Sun J.-Q."/>
        </authorList>
    </citation>
    <scope>NUCLEOTIDE SEQUENCE [LARGE SCALE GENOMIC DNA]</scope>
    <source>
        <strain evidence="2 3">RN3S43</strain>
    </source>
</reference>
<proteinExistence type="predicted"/>
<keyword evidence="3" id="KW-1185">Reference proteome</keyword>
<organism evidence="2 3">
    <name type="scientific">Ruania alkalisoli</name>
    <dbReference type="NCBI Taxonomy" id="2779775"/>
    <lineage>
        <taxon>Bacteria</taxon>
        <taxon>Bacillati</taxon>
        <taxon>Actinomycetota</taxon>
        <taxon>Actinomycetes</taxon>
        <taxon>Micrococcales</taxon>
        <taxon>Ruaniaceae</taxon>
        <taxon>Ruania</taxon>
    </lineage>
</organism>
<dbReference type="Pfam" id="PF10262">
    <property type="entry name" value="Rdx"/>
    <property type="match status" value="1"/>
</dbReference>
<dbReference type="KEGG" id="halt:IM660_09170"/>
<dbReference type="Gene3D" id="3.40.30.10">
    <property type="entry name" value="Glutaredoxin"/>
    <property type="match status" value="1"/>
</dbReference>